<proteinExistence type="predicted"/>
<dbReference type="Pfam" id="PF00300">
    <property type="entry name" value="His_Phos_1"/>
    <property type="match status" value="1"/>
</dbReference>
<dbReference type="SUPFAM" id="SSF53254">
    <property type="entry name" value="Phosphoglycerate mutase-like"/>
    <property type="match status" value="1"/>
</dbReference>
<dbReference type="Gene3D" id="3.40.50.1240">
    <property type="entry name" value="Phosphoglycerate mutase-like"/>
    <property type="match status" value="1"/>
</dbReference>
<dbReference type="EMBL" id="SLWQ01000001">
    <property type="protein sequence ID" value="TCO43077.1"/>
    <property type="molecule type" value="Genomic_DNA"/>
</dbReference>
<dbReference type="InterPro" id="IPR013078">
    <property type="entry name" value="His_Pase_superF_clade-1"/>
</dbReference>
<name>A0A4R2IFE4_9GAMM</name>
<keyword evidence="3" id="KW-1185">Reference proteome</keyword>
<dbReference type="Proteomes" id="UP000294862">
    <property type="component" value="Unassembled WGS sequence"/>
</dbReference>
<comment type="caution">
    <text evidence="2">The sequence shown here is derived from an EMBL/GenBank/DDBJ whole genome shotgun (WGS) entry which is preliminary data.</text>
</comment>
<dbReference type="AlphaFoldDB" id="A0A4R2IFE4"/>
<protein>
    <submittedName>
        <fullName evidence="2">Phosphohistidine phosphatase SixA</fullName>
    </submittedName>
</protein>
<accession>A0A4R2IFE4</accession>
<dbReference type="PANTHER" id="PTHR47623">
    <property type="entry name" value="OS09G0287300 PROTEIN"/>
    <property type="match status" value="1"/>
</dbReference>
<dbReference type="InterPro" id="IPR029033">
    <property type="entry name" value="His_PPase_superfam"/>
</dbReference>
<dbReference type="SMART" id="SM00855">
    <property type="entry name" value="PGAM"/>
    <property type="match status" value="1"/>
</dbReference>
<evidence type="ECO:0000256" key="1">
    <source>
        <dbReference type="SAM" id="MobiDB-lite"/>
    </source>
</evidence>
<evidence type="ECO:0000313" key="3">
    <source>
        <dbReference type="Proteomes" id="UP000294862"/>
    </source>
</evidence>
<gene>
    <name evidence="2" type="ORF">EV148_101496</name>
</gene>
<organism evidence="2 3">
    <name type="scientific">Dokdonella fugitiva</name>
    <dbReference type="NCBI Taxonomy" id="328517"/>
    <lineage>
        <taxon>Bacteria</taxon>
        <taxon>Pseudomonadati</taxon>
        <taxon>Pseudomonadota</taxon>
        <taxon>Gammaproteobacteria</taxon>
        <taxon>Lysobacterales</taxon>
        <taxon>Rhodanobacteraceae</taxon>
        <taxon>Dokdonella</taxon>
    </lineage>
</organism>
<feature type="region of interest" description="Disordered" evidence="1">
    <location>
        <begin position="15"/>
        <end position="39"/>
    </location>
</feature>
<evidence type="ECO:0000313" key="2">
    <source>
        <dbReference type="EMBL" id="TCO43077.1"/>
    </source>
</evidence>
<dbReference type="PANTHER" id="PTHR47623:SF1">
    <property type="entry name" value="OS09G0287300 PROTEIN"/>
    <property type="match status" value="1"/>
</dbReference>
<dbReference type="CDD" id="cd07067">
    <property type="entry name" value="HP_PGM_like"/>
    <property type="match status" value="1"/>
</dbReference>
<sequence>MTMREIILLRHAHAETAAPGQDDASRPLSAQGEAEADDAGAWLKQHAAAPVRVLCSPAARTRATCERVLAALGYADLRFEPRVYDATPATLIRVLEDHADADTVMLVGHNPGLETLVALLTEGASDSGRGMPPGAVAWLALPAGSIEPGTARVRHFWWP</sequence>
<reference evidence="2 3" key="1">
    <citation type="journal article" date="2015" name="Stand. Genomic Sci.">
        <title>Genomic Encyclopedia of Bacterial and Archaeal Type Strains, Phase III: the genomes of soil and plant-associated and newly described type strains.</title>
        <authorList>
            <person name="Whitman W.B."/>
            <person name="Woyke T."/>
            <person name="Klenk H.P."/>
            <person name="Zhou Y."/>
            <person name="Lilburn T.G."/>
            <person name="Beck B.J."/>
            <person name="De Vos P."/>
            <person name="Vandamme P."/>
            <person name="Eisen J.A."/>
            <person name="Garrity G."/>
            <person name="Hugenholtz P."/>
            <person name="Kyrpides N.C."/>
        </authorList>
    </citation>
    <scope>NUCLEOTIDE SEQUENCE [LARGE SCALE GENOMIC DNA]</scope>
    <source>
        <strain evidence="2 3">A3</strain>
    </source>
</reference>